<dbReference type="RefSeq" id="WP_145097645.1">
    <property type="nucleotide sequence ID" value="NZ_CP036274.1"/>
</dbReference>
<name>A0A517YLJ2_9BACT</name>
<dbReference type="InterPro" id="IPR036812">
    <property type="entry name" value="NAD(P)_OxRdtase_dom_sf"/>
</dbReference>
<dbReference type="Pfam" id="PF00248">
    <property type="entry name" value="Aldo_ket_red"/>
    <property type="match status" value="1"/>
</dbReference>
<dbReference type="InterPro" id="IPR020471">
    <property type="entry name" value="AKR"/>
</dbReference>
<dbReference type="Proteomes" id="UP000315017">
    <property type="component" value="Chromosome"/>
</dbReference>
<dbReference type="KEGG" id="aagg:ETAA8_62420"/>
<dbReference type="PANTHER" id="PTHR43827">
    <property type="entry name" value="2,5-DIKETO-D-GLUCONIC ACID REDUCTASE"/>
    <property type="match status" value="1"/>
</dbReference>
<keyword evidence="3" id="KW-1185">Reference proteome</keyword>
<keyword evidence="2" id="KW-0560">Oxidoreductase</keyword>
<evidence type="ECO:0000313" key="3">
    <source>
        <dbReference type="Proteomes" id="UP000315017"/>
    </source>
</evidence>
<feature type="domain" description="NADP-dependent oxidoreductase" evidence="1">
    <location>
        <begin position="11"/>
        <end position="268"/>
    </location>
</feature>
<dbReference type="PRINTS" id="PR00069">
    <property type="entry name" value="ALDKETRDTASE"/>
</dbReference>
<dbReference type="SUPFAM" id="SSF51430">
    <property type="entry name" value="NAD(P)-linked oxidoreductase"/>
    <property type="match status" value="1"/>
</dbReference>
<proteinExistence type="predicted"/>
<dbReference type="CDD" id="cd19071">
    <property type="entry name" value="AKR_AKR1-5-like"/>
    <property type="match status" value="1"/>
</dbReference>
<protein>
    <submittedName>
        <fullName evidence="2">Putative oxidoreductase YtbE</fullName>
        <ecNumber evidence="2">1.-.-.-</ecNumber>
    </submittedName>
</protein>
<dbReference type="GO" id="GO:0016491">
    <property type="term" value="F:oxidoreductase activity"/>
    <property type="evidence" value="ECO:0007669"/>
    <property type="project" value="UniProtKB-KW"/>
</dbReference>
<organism evidence="2 3">
    <name type="scientific">Anatilimnocola aggregata</name>
    <dbReference type="NCBI Taxonomy" id="2528021"/>
    <lineage>
        <taxon>Bacteria</taxon>
        <taxon>Pseudomonadati</taxon>
        <taxon>Planctomycetota</taxon>
        <taxon>Planctomycetia</taxon>
        <taxon>Pirellulales</taxon>
        <taxon>Pirellulaceae</taxon>
        <taxon>Anatilimnocola</taxon>
    </lineage>
</organism>
<evidence type="ECO:0000313" key="2">
    <source>
        <dbReference type="EMBL" id="QDU31089.1"/>
    </source>
</evidence>
<sequence length="270" mass="30061">MIKFLYGTAWKEAETARLALLALEQGFRGIDTANQRKHYHEAGVGEAVARAIERGLVAREELFLQTKFTFLGGQDQRLPYDPQAPIARQVEQSFASSLVHLGTDYLDSYVLHGPSQRVGLGADDWAAWRAMEGIHASGSAKVLGISNVSREQLEQLCQQAKVQPRFVQNRCYASRGWDRAVREFCKANDITYQGFSLLTANREVLVHPAVEKLAQRYQRTTSQIVFRFACDIGMLPLTGTTNAAHMQADLSIFDFQLDPAEVALLESIAG</sequence>
<reference evidence="2 3" key="1">
    <citation type="submission" date="2019-02" db="EMBL/GenBank/DDBJ databases">
        <title>Deep-cultivation of Planctomycetes and their phenomic and genomic characterization uncovers novel biology.</title>
        <authorList>
            <person name="Wiegand S."/>
            <person name="Jogler M."/>
            <person name="Boedeker C."/>
            <person name="Pinto D."/>
            <person name="Vollmers J."/>
            <person name="Rivas-Marin E."/>
            <person name="Kohn T."/>
            <person name="Peeters S.H."/>
            <person name="Heuer A."/>
            <person name="Rast P."/>
            <person name="Oberbeckmann S."/>
            <person name="Bunk B."/>
            <person name="Jeske O."/>
            <person name="Meyerdierks A."/>
            <person name="Storesund J.E."/>
            <person name="Kallscheuer N."/>
            <person name="Luecker S."/>
            <person name="Lage O.M."/>
            <person name="Pohl T."/>
            <person name="Merkel B.J."/>
            <person name="Hornburger P."/>
            <person name="Mueller R.-W."/>
            <person name="Bruemmer F."/>
            <person name="Labrenz M."/>
            <person name="Spormann A.M."/>
            <person name="Op den Camp H."/>
            <person name="Overmann J."/>
            <person name="Amann R."/>
            <person name="Jetten M.S.M."/>
            <person name="Mascher T."/>
            <person name="Medema M.H."/>
            <person name="Devos D.P."/>
            <person name="Kaster A.-K."/>
            <person name="Ovreas L."/>
            <person name="Rohde M."/>
            <person name="Galperin M.Y."/>
            <person name="Jogler C."/>
        </authorList>
    </citation>
    <scope>NUCLEOTIDE SEQUENCE [LARGE SCALE GENOMIC DNA]</scope>
    <source>
        <strain evidence="2 3">ETA_A8</strain>
    </source>
</reference>
<dbReference type="EC" id="1.-.-.-" evidence="2"/>
<accession>A0A517YLJ2</accession>
<dbReference type="EMBL" id="CP036274">
    <property type="protein sequence ID" value="QDU31089.1"/>
    <property type="molecule type" value="Genomic_DNA"/>
</dbReference>
<evidence type="ECO:0000259" key="1">
    <source>
        <dbReference type="Pfam" id="PF00248"/>
    </source>
</evidence>
<dbReference type="Gene3D" id="3.20.20.100">
    <property type="entry name" value="NADP-dependent oxidoreductase domain"/>
    <property type="match status" value="1"/>
</dbReference>
<dbReference type="AlphaFoldDB" id="A0A517YLJ2"/>
<dbReference type="InterPro" id="IPR023210">
    <property type="entry name" value="NADP_OxRdtase_dom"/>
</dbReference>
<dbReference type="OrthoDB" id="9804790at2"/>
<dbReference type="PANTHER" id="PTHR43827:SF8">
    <property type="entry name" value="ALDO_KETO REDUCTASE FAMILY PROTEIN"/>
    <property type="match status" value="1"/>
</dbReference>
<gene>
    <name evidence="2" type="primary">ytbE</name>
    <name evidence="2" type="ORF">ETAA8_62420</name>
</gene>